<sequence length="118" mass="12860">MPQRRTLSQRCAASGAAAAGGHAAPQRWRGRAVELPQLDLAKFTDGYFKAAEDKKAKKKGEDDFFKGDAEKKPLAAEYVANQKALDAALLPALSADLKGYLGSRFTLRDGDRPHLLKF</sequence>
<name>A0A0D2NPW5_9CHLO</name>
<dbReference type="GO" id="GO:0003723">
    <property type="term" value="F:RNA binding"/>
    <property type="evidence" value="ECO:0007669"/>
    <property type="project" value="TreeGrafter"/>
</dbReference>
<reference evidence="2 3" key="1">
    <citation type="journal article" date="2013" name="BMC Genomics">
        <title>Reconstruction of the lipid metabolism for the microalga Monoraphidium neglectum from its genome sequence reveals characteristics suitable for biofuel production.</title>
        <authorList>
            <person name="Bogen C."/>
            <person name="Al-Dilaimi A."/>
            <person name="Albersmeier A."/>
            <person name="Wichmann J."/>
            <person name="Grundmann M."/>
            <person name="Rupp O."/>
            <person name="Lauersen K.J."/>
            <person name="Blifernez-Klassen O."/>
            <person name="Kalinowski J."/>
            <person name="Goesmann A."/>
            <person name="Mussgnug J.H."/>
            <person name="Kruse O."/>
        </authorList>
    </citation>
    <scope>NUCLEOTIDE SEQUENCE [LARGE SCALE GENOMIC DNA]</scope>
    <source>
        <strain evidence="2 3">SAG 48.87</strain>
    </source>
</reference>
<dbReference type="GO" id="GO:0003735">
    <property type="term" value="F:structural constituent of ribosome"/>
    <property type="evidence" value="ECO:0007669"/>
    <property type="project" value="InterPro"/>
</dbReference>
<dbReference type="GO" id="GO:0022625">
    <property type="term" value="C:cytosolic large ribosomal subunit"/>
    <property type="evidence" value="ECO:0007669"/>
    <property type="project" value="TreeGrafter"/>
</dbReference>
<protein>
    <submittedName>
        <fullName evidence="2">Ribosomal protein L6, component of cytosolic 80S ribosome and 60S large subunit</fullName>
    </submittedName>
</protein>
<dbReference type="GO" id="GO:0000027">
    <property type="term" value="P:ribosomal large subunit assembly"/>
    <property type="evidence" value="ECO:0007669"/>
    <property type="project" value="TreeGrafter"/>
</dbReference>
<dbReference type="PANTHER" id="PTHR10715:SF0">
    <property type="entry name" value="LARGE RIBOSOMAL SUBUNIT PROTEIN EL6"/>
    <property type="match status" value="1"/>
</dbReference>
<dbReference type="KEGG" id="mng:MNEG_1514"/>
<dbReference type="PANTHER" id="PTHR10715">
    <property type="entry name" value="60S RIBOSOMAL PROTEIN L6"/>
    <property type="match status" value="1"/>
</dbReference>
<keyword evidence="2" id="KW-0689">Ribosomal protein</keyword>
<dbReference type="EMBL" id="KK100372">
    <property type="protein sequence ID" value="KIZ06436.1"/>
    <property type="molecule type" value="Genomic_DNA"/>
</dbReference>
<dbReference type="GO" id="GO:0002181">
    <property type="term" value="P:cytoplasmic translation"/>
    <property type="evidence" value="ECO:0007669"/>
    <property type="project" value="TreeGrafter"/>
</dbReference>
<gene>
    <name evidence="2" type="ORF">MNEG_1514</name>
</gene>
<dbReference type="AlphaFoldDB" id="A0A0D2NPW5"/>
<feature type="region of interest" description="Disordered" evidence="1">
    <location>
        <begin position="1"/>
        <end position="28"/>
    </location>
</feature>
<proteinExistence type="predicted"/>
<dbReference type="Pfam" id="PF01159">
    <property type="entry name" value="Ribosomal_L6e"/>
    <property type="match status" value="1"/>
</dbReference>
<dbReference type="Proteomes" id="UP000054498">
    <property type="component" value="Unassembled WGS sequence"/>
</dbReference>
<dbReference type="RefSeq" id="XP_013905455.1">
    <property type="nucleotide sequence ID" value="XM_014050001.1"/>
</dbReference>
<keyword evidence="3" id="KW-1185">Reference proteome</keyword>
<organism evidence="2 3">
    <name type="scientific">Monoraphidium neglectum</name>
    <dbReference type="NCBI Taxonomy" id="145388"/>
    <lineage>
        <taxon>Eukaryota</taxon>
        <taxon>Viridiplantae</taxon>
        <taxon>Chlorophyta</taxon>
        <taxon>core chlorophytes</taxon>
        <taxon>Chlorophyceae</taxon>
        <taxon>CS clade</taxon>
        <taxon>Sphaeropleales</taxon>
        <taxon>Selenastraceae</taxon>
        <taxon>Monoraphidium</taxon>
    </lineage>
</organism>
<keyword evidence="2" id="KW-0687">Ribonucleoprotein</keyword>
<evidence type="ECO:0000313" key="3">
    <source>
        <dbReference type="Proteomes" id="UP000054498"/>
    </source>
</evidence>
<accession>A0A0D2NPW5</accession>
<dbReference type="STRING" id="145388.A0A0D2NPW5"/>
<evidence type="ECO:0000313" key="2">
    <source>
        <dbReference type="EMBL" id="KIZ06436.1"/>
    </source>
</evidence>
<dbReference type="InterPro" id="IPR000915">
    <property type="entry name" value="60S_ribosomal_eL6"/>
</dbReference>
<feature type="compositionally biased region" description="Low complexity" evidence="1">
    <location>
        <begin position="12"/>
        <end position="24"/>
    </location>
</feature>
<dbReference type="GeneID" id="25732771"/>
<evidence type="ECO:0000256" key="1">
    <source>
        <dbReference type="SAM" id="MobiDB-lite"/>
    </source>
</evidence>
<feature type="compositionally biased region" description="Polar residues" evidence="1">
    <location>
        <begin position="1"/>
        <end position="11"/>
    </location>
</feature>